<dbReference type="Pfam" id="PF03441">
    <property type="entry name" value="FAD_binding_7"/>
    <property type="match status" value="1"/>
</dbReference>
<dbReference type="PROSITE" id="PS00691">
    <property type="entry name" value="DNA_PHOTOLYASES_1_2"/>
    <property type="match status" value="1"/>
</dbReference>
<gene>
    <name evidence="12" type="primary">phrB</name>
    <name evidence="12" type="ORF">OFBG_00351</name>
</gene>
<proteinExistence type="inferred from homology"/>
<dbReference type="STRING" id="847.BRW83_1906"/>
<evidence type="ECO:0000313" key="13">
    <source>
        <dbReference type="Proteomes" id="UP000005089"/>
    </source>
</evidence>
<evidence type="ECO:0000256" key="1">
    <source>
        <dbReference type="ARBA" id="ARBA00001932"/>
    </source>
</evidence>
<dbReference type="GO" id="GO:0003904">
    <property type="term" value="F:deoxyribodipyrimidine photo-lyase activity"/>
    <property type="evidence" value="ECO:0007669"/>
    <property type="project" value="UniProtKB-EC"/>
</dbReference>
<evidence type="ECO:0000256" key="6">
    <source>
        <dbReference type="ARBA" id="ARBA00022991"/>
    </source>
</evidence>
<feature type="binding site" evidence="8">
    <location>
        <position position="232"/>
    </location>
    <ligand>
        <name>FAD</name>
        <dbReference type="ChEBI" id="CHEBI:57692"/>
    </ligand>
</feature>
<name>C3X7Z7_OXAFO</name>
<dbReference type="InterPro" id="IPR005101">
    <property type="entry name" value="Cryptochr/Photolyase_FAD-bd"/>
</dbReference>
<dbReference type="GO" id="GO:0003677">
    <property type="term" value="F:DNA binding"/>
    <property type="evidence" value="ECO:0007669"/>
    <property type="project" value="TreeGrafter"/>
</dbReference>
<dbReference type="GeneID" id="77135739"/>
<dbReference type="Gene3D" id="1.25.40.80">
    <property type="match status" value="1"/>
</dbReference>
<dbReference type="GO" id="GO:0071949">
    <property type="term" value="F:FAD binding"/>
    <property type="evidence" value="ECO:0007669"/>
    <property type="project" value="TreeGrafter"/>
</dbReference>
<dbReference type="SUPFAM" id="SSF52425">
    <property type="entry name" value="Cryptochrome/photolyase, N-terminal domain"/>
    <property type="match status" value="1"/>
</dbReference>
<dbReference type="GO" id="GO:0009416">
    <property type="term" value="P:response to light stimulus"/>
    <property type="evidence" value="ECO:0007669"/>
    <property type="project" value="TreeGrafter"/>
</dbReference>
<dbReference type="EC" id="4.1.99.3" evidence="2"/>
<dbReference type="AlphaFoldDB" id="C3X7Z7"/>
<dbReference type="FunFam" id="1.10.579.10:FF:000003">
    <property type="entry name" value="Deoxyribodipyrimidine photo-lyase"/>
    <property type="match status" value="1"/>
</dbReference>
<evidence type="ECO:0000256" key="2">
    <source>
        <dbReference type="ARBA" id="ARBA00013149"/>
    </source>
</evidence>
<evidence type="ECO:0000313" key="12">
    <source>
        <dbReference type="EMBL" id="EEO29323.1"/>
    </source>
</evidence>
<sequence>MKKQAGNPSRKHLVWFRQDLRLTDNKALAAACEDKDATVYALFTAPLSQWEEHGVSERQVAFMHRHLEKLSEGLERIGIPLVCHVCGNFDDAARFVIDFCRREQIDDVFFNNQYELNEQRRDRWLEDNLPQETSLNRYDDCLLLPPGAANNRQGEMYRVFTPFKRTFLEKLGSADTGSLPQPERRLHVTRIKGSSSPFFPYEKVSFGAEYTPGEEAAIALLENFCREKVHDYDKTRDRPDLDGTSRVSAYLAIGVLSPRQCLNALLAEVPDAIWQSKGGGAVWLNELVWREFYYHLIAAFPRLCRYEPFLEWTDRIVWNANEADFRAWVEGRTGYPIVDAAMRELKETGWMHNRLRMIVASFLVKDLLVDWRKGERYFMSQLIDGNLPANNGGWQWSASTGVDAMPWFRIFNPVTQGQKFDPAGHYVRRWLPELKDVPEGDIHTPQLWAKKNHVVLDYPDPVVDHRQAREKTLNAFNAVRQKAGGNDRPDSGRQGGWQ</sequence>
<feature type="binding site" evidence="8">
    <location>
        <begin position="286"/>
        <end position="293"/>
    </location>
    <ligand>
        <name>FAD</name>
        <dbReference type="ChEBI" id="CHEBI:57692"/>
    </ligand>
</feature>
<dbReference type="PANTHER" id="PTHR11455:SF9">
    <property type="entry name" value="CRYPTOCHROME CIRCADIAN CLOCK 5 ISOFORM X1"/>
    <property type="match status" value="1"/>
</dbReference>
<comment type="cofactor">
    <cofactor evidence="8">
        <name>FAD</name>
        <dbReference type="ChEBI" id="CHEBI:57692"/>
    </cofactor>
    <text evidence="8">Binds 1 FAD per subunit.</text>
</comment>
<dbReference type="InterPro" id="IPR014729">
    <property type="entry name" value="Rossmann-like_a/b/a_fold"/>
</dbReference>
<dbReference type="RefSeq" id="WP_005879706.1">
    <property type="nucleotide sequence ID" value="NZ_CP019430.1"/>
</dbReference>
<protein>
    <recommendedName>
        <fullName evidence="3">Deoxyribodipyrimidine photo-lyase</fullName>
        <ecNumber evidence="2">4.1.99.3</ecNumber>
    </recommendedName>
</protein>
<reference evidence="12 13" key="1">
    <citation type="submission" date="2009-02" db="EMBL/GenBank/DDBJ databases">
        <title>The Genome Sequence of Oxalobacter formigenes OXCC13.</title>
        <authorList>
            <consortium name="The Broad Institute Genome Sequencing Platform"/>
            <person name="Ward D."/>
            <person name="Young S.K."/>
            <person name="Kodira C.D."/>
            <person name="Zeng Q."/>
            <person name="Koehrsen M."/>
            <person name="Alvarado L."/>
            <person name="Berlin A."/>
            <person name="Borenstein D."/>
            <person name="Chen Z."/>
            <person name="Engels R."/>
            <person name="Freedman E."/>
            <person name="Gellesch M."/>
            <person name="Goldberg J."/>
            <person name="Griggs A."/>
            <person name="Gujja S."/>
            <person name="Heiman D."/>
            <person name="Hepburn T."/>
            <person name="Howarth C."/>
            <person name="Jen D."/>
            <person name="Larson L."/>
            <person name="Lewis B."/>
            <person name="Mehta T."/>
            <person name="Park D."/>
            <person name="Pearson M."/>
            <person name="Roberts A."/>
            <person name="Saif S."/>
            <person name="Shea T."/>
            <person name="Shenoy N."/>
            <person name="Sisk P."/>
            <person name="Stolte C."/>
            <person name="Sykes S."/>
            <person name="Walk T."/>
            <person name="White J."/>
            <person name="Yandava C."/>
            <person name="Allison M.J."/>
            <person name="Lander E."/>
            <person name="Nusbaum C."/>
            <person name="Galagan J."/>
            <person name="Birren B."/>
        </authorList>
    </citation>
    <scope>NUCLEOTIDE SEQUENCE [LARGE SCALE GENOMIC DNA]</scope>
    <source>
        <strain evidence="12 13">OXCC13</strain>
    </source>
</reference>
<keyword evidence="5 8" id="KW-0274">FAD</keyword>
<keyword evidence="13" id="KW-1185">Reference proteome</keyword>
<organism evidence="12 13">
    <name type="scientific">Oxalobacter formigenes OXCC13</name>
    <dbReference type="NCBI Taxonomy" id="556269"/>
    <lineage>
        <taxon>Bacteria</taxon>
        <taxon>Pseudomonadati</taxon>
        <taxon>Pseudomonadota</taxon>
        <taxon>Betaproteobacteria</taxon>
        <taxon>Burkholderiales</taxon>
        <taxon>Oxalobacteraceae</taxon>
        <taxon>Oxalobacter</taxon>
    </lineage>
</organism>
<feature type="binding site" evidence="8">
    <location>
        <position position="283"/>
    </location>
    <ligand>
        <name>FAD</name>
        <dbReference type="ChEBI" id="CHEBI:57692"/>
    </ligand>
</feature>
<comment type="similarity">
    <text evidence="10">Belongs to the DNA photolyase family.</text>
</comment>
<dbReference type="InterPro" id="IPR018394">
    <property type="entry name" value="DNA_photolyase_1_CS_C"/>
</dbReference>
<evidence type="ECO:0000256" key="5">
    <source>
        <dbReference type="ARBA" id="ARBA00022827"/>
    </source>
</evidence>
<evidence type="ECO:0000256" key="8">
    <source>
        <dbReference type="PIRSR" id="PIRSR602081-1"/>
    </source>
</evidence>
<dbReference type="Pfam" id="PF00875">
    <property type="entry name" value="DNA_photolyase"/>
    <property type="match status" value="1"/>
</dbReference>
<feature type="domain" description="Photolyase/cryptochrome alpha/beta" evidence="11">
    <location>
        <begin position="10"/>
        <end position="143"/>
    </location>
</feature>
<keyword evidence="6 10" id="KW-0157">Chromophore</keyword>
<dbReference type="InterPro" id="IPR006050">
    <property type="entry name" value="DNA_photolyase_N"/>
</dbReference>
<dbReference type="SUPFAM" id="SSF48173">
    <property type="entry name" value="Cryptochrome/photolyase FAD-binding domain"/>
    <property type="match status" value="1"/>
</dbReference>
<feature type="site" description="Electron transfer via tryptophanyl radical" evidence="9">
    <location>
        <position position="318"/>
    </location>
</feature>
<dbReference type="NCBIfam" id="NF007955">
    <property type="entry name" value="PRK10674.1"/>
    <property type="match status" value="1"/>
</dbReference>
<accession>C3X7Z7</accession>
<dbReference type="PROSITE" id="PS51645">
    <property type="entry name" value="PHR_CRY_ALPHA_BETA"/>
    <property type="match status" value="1"/>
</dbReference>
<evidence type="ECO:0000256" key="7">
    <source>
        <dbReference type="ARBA" id="ARBA00033999"/>
    </source>
</evidence>
<dbReference type="InterPro" id="IPR002081">
    <property type="entry name" value="Cryptochrome/DNA_photolyase_1"/>
</dbReference>
<keyword evidence="4 8" id="KW-0285">Flavoprotein</keyword>
<dbReference type="Gene3D" id="3.40.50.620">
    <property type="entry name" value="HUPs"/>
    <property type="match status" value="1"/>
</dbReference>
<dbReference type="HOGENOM" id="CLU_010348_2_0_4"/>
<dbReference type="PRINTS" id="PR00147">
    <property type="entry name" value="DNAPHOTLYASE"/>
</dbReference>
<comment type="catalytic activity">
    <reaction evidence="7">
        <text>cyclobutadipyrimidine (in DNA) = 2 pyrimidine residues (in DNA).</text>
        <dbReference type="EC" id="4.1.99.3"/>
    </reaction>
</comment>
<dbReference type="Proteomes" id="UP000005089">
    <property type="component" value="Unassembled WGS sequence"/>
</dbReference>
<dbReference type="InterPro" id="IPR036155">
    <property type="entry name" value="Crypto/Photolyase_N_sf"/>
</dbReference>
<evidence type="ECO:0000259" key="11">
    <source>
        <dbReference type="PROSITE" id="PS51645"/>
    </source>
</evidence>
<keyword evidence="12" id="KW-0456">Lyase</keyword>
<dbReference type="eggNOG" id="COG0415">
    <property type="taxonomic scope" value="Bacteria"/>
</dbReference>
<feature type="site" description="Electron transfer via tryptophanyl radical" evidence="9">
    <location>
        <position position="371"/>
    </location>
</feature>
<feature type="site" description="Electron transfer via tryptophanyl radical" evidence="9">
    <location>
        <position position="394"/>
    </location>
</feature>
<feature type="binding site" evidence="8">
    <location>
        <begin position="244"/>
        <end position="248"/>
    </location>
    <ligand>
        <name>FAD</name>
        <dbReference type="ChEBI" id="CHEBI:57692"/>
    </ligand>
</feature>
<evidence type="ECO:0000256" key="4">
    <source>
        <dbReference type="ARBA" id="ARBA00022630"/>
    </source>
</evidence>
<evidence type="ECO:0000256" key="3">
    <source>
        <dbReference type="ARBA" id="ARBA00014046"/>
    </source>
</evidence>
<dbReference type="EMBL" id="GG658170">
    <property type="protein sequence ID" value="EEO29323.1"/>
    <property type="molecule type" value="Genomic_DNA"/>
</dbReference>
<dbReference type="PANTHER" id="PTHR11455">
    <property type="entry name" value="CRYPTOCHROME"/>
    <property type="match status" value="1"/>
</dbReference>
<dbReference type="Gene3D" id="1.10.579.10">
    <property type="entry name" value="DNA Cyclobutane Dipyrimidine Photolyase, subunit A, domain 3"/>
    <property type="match status" value="1"/>
</dbReference>
<dbReference type="PROSITE" id="PS00394">
    <property type="entry name" value="DNA_PHOTOLYASES_1_1"/>
    <property type="match status" value="1"/>
</dbReference>
<dbReference type="OrthoDB" id="9772484at2"/>
<comment type="cofactor">
    <cofactor evidence="1">
        <name>(6R)-5,10-methylene-5,6,7,8-tetrahydrofolate</name>
        <dbReference type="ChEBI" id="CHEBI:15636"/>
    </cofactor>
</comment>
<dbReference type="InterPro" id="IPR036134">
    <property type="entry name" value="Crypto/Photolyase_FAD-like_sf"/>
</dbReference>
<evidence type="ECO:0000256" key="9">
    <source>
        <dbReference type="PIRSR" id="PIRSR602081-2"/>
    </source>
</evidence>
<evidence type="ECO:0000256" key="10">
    <source>
        <dbReference type="RuleBase" id="RU004182"/>
    </source>
</evidence>
<dbReference type="GO" id="GO:0000719">
    <property type="term" value="P:photoreactive repair"/>
    <property type="evidence" value="ECO:0007669"/>
    <property type="project" value="UniProtKB-ARBA"/>
</dbReference>